<gene>
    <name evidence="2" type="ORF">VNI00_013576</name>
</gene>
<evidence type="ECO:0000313" key="2">
    <source>
        <dbReference type="EMBL" id="KAK7031161.1"/>
    </source>
</evidence>
<keyword evidence="3" id="KW-1185">Reference proteome</keyword>
<organism evidence="2 3">
    <name type="scientific">Paramarasmius palmivorus</name>
    <dbReference type="NCBI Taxonomy" id="297713"/>
    <lineage>
        <taxon>Eukaryota</taxon>
        <taxon>Fungi</taxon>
        <taxon>Dikarya</taxon>
        <taxon>Basidiomycota</taxon>
        <taxon>Agaricomycotina</taxon>
        <taxon>Agaricomycetes</taxon>
        <taxon>Agaricomycetidae</taxon>
        <taxon>Agaricales</taxon>
        <taxon>Marasmiineae</taxon>
        <taxon>Marasmiaceae</taxon>
        <taxon>Paramarasmius</taxon>
    </lineage>
</organism>
<accession>A0AAW0BXU5</accession>
<dbReference type="Proteomes" id="UP001383192">
    <property type="component" value="Unassembled WGS sequence"/>
</dbReference>
<dbReference type="EMBL" id="JAYKXP010000070">
    <property type="protein sequence ID" value="KAK7031161.1"/>
    <property type="molecule type" value="Genomic_DNA"/>
</dbReference>
<evidence type="ECO:0000256" key="1">
    <source>
        <dbReference type="SAM" id="MobiDB-lite"/>
    </source>
</evidence>
<sequence>MGQRHQAFLIVRLTPVSADGEQTKAYYRCVCAIHHQWCYGRLPLSATRRFLNLLKNPENAEIVRDEIRRAHGKYGRQGTKPTIPALAFPYTQFLFVQAFNMDIDNPYYAYASGVGFEHALLNPNIGCFSHDNNDGITIVDITDPLNPAYYIIQGTKSQRFEKDIQCHITSMEHERLLTRDVLAEVWPNSFSIDDDDENMEEPGTAQADTEHPTTTSLPPLADLVLKQVIEQCITDDNFEPLELLIDMPGKIEPVATALFSPKALPDSATAVVTRVLNWKLEKNASVVDLSTFTSIRHCGAVNLSGLQTLTPEVIGDVLTAFPDLMRLTLLETNITNEQVMDLLYTQPRMFYRLRDLIHPALLVRSPPALRGFPTVLPGDPEELHALHQQVFSGPESFTVMFAGGTLASSGLGPAVASIPFFHPERVVQGLTKSLSVFDVRQRANMTFPNQYIQSHLGPSMALSISTPLESQPVIPSTFPEDSEDRLRWLHRSIGSVPIAGIYDKFLAHGWLFALEYNSRLTFNGKDESRYGFIRMDEEARNALLLNAVETAKQDHDADPKPNVLTAERQLTTLTLGAVKVYDIRGFADAVEKEGRPRPSEEVIVAFEQVIGGSRHPAPDRLLQQKPFRVMGLREAQVWFRVLLGELDLYDAIDELGM</sequence>
<name>A0AAW0BXU5_9AGAR</name>
<protein>
    <submittedName>
        <fullName evidence="2">Uncharacterized protein</fullName>
    </submittedName>
</protein>
<comment type="caution">
    <text evidence="2">The sequence shown here is derived from an EMBL/GenBank/DDBJ whole genome shotgun (WGS) entry which is preliminary data.</text>
</comment>
<feature type="region of interest" description="Disordered" evidence="1">
    <location>
        <begin position="191"/>
        <end position="216"/>
    </location>
</feature>
<reference evidence="2 3" key="1">
    <citation type="submission" date="2024-01" db="EMBL/GenBank/DDBJ databases">
        <title>A draft genome for a cacao thread blight-causing isolate of Paramarasmius palmivorus.</title>
        <authorList>
            <person name="Baruah I.K."/>
            <person name="Bukari Y."/>
            <person name="Amoako-Attah I."/>
            <person name="Meinhardt L.W."/>
            <person name="Bailey B.A."/>
            <person name="Cohen S.P."/>
        </authorList>
    </citation>
    <scope>NUCLEOTIDE SEQUENCE [LARGE SCALE GENOMIC DNA]</scope>
    <source>
        <strain evidence="2 3">GH-12</strain>
    </source>
</reference>
<dbReference type="AlphaFoldDB" id="A0AAW0BXU5"/>
<evidence type="ECO:0000313" key="3">
    <source>
        <dbReference type="Proteomes" id="UP001383192"/>
    </source>
</evidence>
<proteinExistence type="predicted"/>